<evidence type="ECO:0000256" key="2">
    <source>
        <dbReference type="ARBA" id="ARBA00023125"/>
    </source>
</evidence>
<evidence type="ECO:0000259" key="4">
    <source>
        <dbReference type="PROSITE" id="PS50995"/>
    </source>
</evidence>
<dbReference type="InterPro" id="IPR000835">
    <property type="entry name" value="HTH_MarR-typ"/>
</dbReference>
<dbReference type="Proteomes" id="UP001341444">
    <property type="component" value="Unassembled WGS sequence"/>
</dbReference>
<dbReference type="PANTHER" id="PTHR33164">
    <property type="entry name" value="TRANSCRIPTIONAL REGULATOR, MARR FAMILY"/>
    <property type="match status" value="1"/>
</dbReference>
<reference evidence="5 6" key="1">
    <citation type="submission" date="2023-03" db="EMBL/GenBank/DDBJ databases">
        <title>Bacillus Genome Sequencing.</title>
        <authorList>
            <person name="Dunlap C."/>
        </authorList>
    </citation>
    <scope>NUCLEOTIDE SEQUENCE [LARGE SCALE GENOMIC DNA]</scope>
    <source>
        <strain evidence="5 6">B-23453</strain>
    </source>
</reference>
<evidence type="ECO:0000256" key="3">
    <source>
        <dbReference type="ARBA" id="ARBA00023163"/>
    </source>
</evidence>
<dbReference type="PROSITE" id="PS50995">
    <property type="entry name" value="HTH_MARR_2"/>
    <property type="match status" value="1"/>
</dbReference>
<keyword evidence="3" id="KW-0804">Transcription</keyword>
<name>A0ABU6MBI7_9BACI</name>
<evidence type="ECO:0000256" key="1">
    <source>
        <dbReference type="ARBA" id="ARBA00023015"/>
    </source>
</evidence>
<dbReference type="InterPro" id="IPR036388">
    <property type="entry name" value="WH-like_DNA-bd_sf"/>
</dbReference>
<comment type="caution">
    <text evidence="5">The sequence shown here is derived from an EMBL/GenBank/DDBJ whole genome shotgun (WGS) entry which is preliminary data.</text>
</comment>
<keyword evidence="6" id="KW-1185">Reference proteome</keyword>
<evidence type="ECO:0000313" key="6">
    <source>
        <dbReference type="Proteomes" id="UP001341444"/>
    </source>
</evidence>
<keyword evidence="2" id="KW-0238">DNA-binding</keyword>
<dbReference type="EMBL" id="JARMAB010000003">
    <property type="protein sequence ID" value="MED1201875.1"/>
    <property type="molecule type" value="Genomic_DNA"/>
</dbReference>
<feature type="domain" description="HTH marR-type" evidence="4">
    <location>
        <begin position="3"/>
        <end position="135"/>
    </location>
</feature>
<gene>
    <name evidence="5" type="ORF">P4T90_02090</name>
</gene>
<keyword evidence="1" id="KW-0805">Transcription regulation</keyword>
<dbReference type="Pfam" id="PF01047">
    <property type="entry name" value="MarR"/>
    <property type="match status" value="1"/>
</dbReference>
<dbReference type="InterPro" id="IPR039422">
    <property type="entry name" value="MarR/SlyA-like"/>
</dbReference>
<dbReference type="SUPFAM" id="SSF46785">
    <property type="entry name" value="Winged helix' DNA-binding domain"/>
    <property type="match status" value="1"/>
</dbReference>
<protein>
    <submittedName>
        <fullName evidence="5">MarR family transcriptional regulator</fullName>
    </submittedName>
</protein>
<evidence type="ECO:0000313" key="5">
    <source>
        <dbReference type="EMBL" id="MED1201875.1"/>
    </source>
</evidence>
<dbReference type="PRINTS" id="PR00598">
    <property type="entry name" value="HTHMARR"/>
</dbReference>
<sequence>MLKDDIGFTASTTSKKIKALVSKSLKAYNVTAEQWTVLKQLSFVSGINQKELSQRTDKDQATLTKILDLLEQNHFIVRLPNPEDRRSFCIQITDEGRRLVEKVIPDIEGLYEKILNHLSKEQLDNFMEVLLQIQQNIKELQE</sequence>
<proteinExistence type="predicted"/>
<dbReference type="InterPro" id="IPR036390">
    <property type="entry name" value="WH_DNA-bd_sf"/>
</dbReference>
<organism evidence="5 6">
    <name type="scientific">Heyndrickxia acidicola</name>
    <dbReference type="NCBI Taxonomy" id="209389"/>
    <lineage>
        <taxon>Bacteria</taxon>
        <taxon>Bacillati</taxon>
        <taxon>Bacillota</taxon>
        <taxon>Bacilli</taxon>
        <taxon>Bacillales</taxon>
        <taxon>Bacillaceae</taxon>
        <taxon>Heyndrickxia</taxon>
    </lineage>
</organism>
<accession>A0ABU6MBI7</accession>
<dbReference type="PANTHER" id="PTHR33164:SF64">
    <property type="entry name" value="TRANSCRIPTIONAL REGULATOR SLYA"/>
    <property type="match status" value="1"/>
</dbReference>
<dbReference type="SMART" id="SM00347">
    <property type="entry name" value="HTH_MARR"/>
    <property type="match status" value="1"/>
</dbReference>
<dbReference type="RefSeq" id="WP_066268598.1">
    <property type="nucleotide sequence ID" value="NZ_JARMAB010000003.1"/>
</dbReference>
<dbReference type="Gene3D" id="1.10.10.10">
    <property type="entry name" value="Winged helix-like DNA-binding domain superfamily/Winged helix DNA-binding domain"/>
    <property type="match status" value="1"/>
</dbReference>